<evidence type="ECO:0000313" key="1">
    <source>
        <dbReference type="EMBL" id="SDE57214.1"/>
    </source>
</evidence>
<reference evidence="1 2" key="1">
    <citation type="submission" date="2016-10" db="EMBL/GenBank/DDBJ databases">
        <authorList>
            <person name="de Groot N.N."/>
        </authorList>
    </citation>
    <scope>NUCLEOTIDE SEQUENCE [LARGE SCALE GENOMIC DNA]</scope>
    <source>
        <strain evidence="1 2">DSM 24015</strain>
    </source>
</reference>
<dbReference type="EMBL" id="FNAS01000013">
    <property type="protein sequence ID" value="SDE57214.1"/>
    <property type="molecule type" value="Genomic_DNA"/>
</dbReference>
<dbReference type="Proteomes" id="UP000198517">
    <property type="component" value="Unassembled WGS sequence"/>
</dbReference>
<protein>
    <submittedName>
        <fullName evidence="1">Uncharacterized protein</fullName>
    </submittedName>
</protein>
<proteinExistence type="predicted"/>
<keyword evidence="2" id="KW-1185">Reference proteome</keyword>
<gene>
    <name evidence="1" type="ORF">SAMN05421544_11358</name>
</gene>
<dbReference type="STRING" id="1071918.SAMN05421544_11358"/>
<accession>A0A1G7E0L4</accession>
<sequence length="138" mass="15927">MLLTIVLQDKIKTLGFKEHYENSGKKISNAEAVGDYKVGKAPNNMLKYYMNKLVIKMPAYGFIQHYGVSGIRGSGSRTRHKPRTTTYDFRYHNYNLPAKDYIDKAISRSKVVPFVMENITKIRGKEIMVSLKNFIEKE</sequence>
<evidence type="ECO:0000313" key="2">
    <source>
        <dbReference type="Proteomes" id="UP000198517"/>
    </source>
</evidence>
<organism evidence="1 2">
    <name type="scientific">Riemerella columbipharyngis</name>
    <dbReference type="NCBI Taxonomy" id="1071918"/>
    <lineage>
        <taxon>Bacteria</taxon>
        <taxon>Pseudomonadati</taxon>
        <taxon>Bacteroidota</taxon>
        <taxon>Flavobacteriia</taxon>
        <taxon>Flavobacteriales</taxon>
        <taxon>Weeksellaceae</taxon>
        <taxon>Riemerella</taxon>
    </lineage>
</organism>
<name>A0A1G7E0L4_9FLAO</name>
<dbReference type="AlphaFoldDB" id="A0A1G7E0L4"/>